<dbReference type="EC" id="2.1.1.-" evidence="6"/>
<comment type="similarity">
    <text evidence="6">Belongs to the methyltransferase superfamily. RNA methyltransferase RsmG family.</text>
</comment>
<name>A0A926DFR9_9FIRM</name>
<keyword evidence="3 6" id="KW-0489">Methyltransferase</keyword>
<evidence type="ECO:0000313" key="7">
    <source>
        <dbReference type="EMBL" id="MBC8537041.1"/>
    </source>
</evidence>
<keyword evidence="5 6" id="KW-0949">S-adenosyl-L-methionine</keyword>
<dbReference type="GO" id="GO:0005829">
    <property type="term" value="C:cytosol"/>
    <property type="evidence" value="ECO:0007669"/>
    <property type="project" value="TreeGrafter"/>
</dbReference>
<keyword evidence="1 6" id="KW-0963">Cytoplasm</keyword>
<dbReference type="NCBIfam" id="TIGR00138">
    <property type="entry name" value="rsmG_gidB"/>
    <property type="match status" value="1"/>
</dbReference>
<dbReference type="SUPFAM" id="SSF53335">
    <property type="entry name" value="S-adenosyl-L-methionine-dependent methyltransferases"/>
    <property type="match status" value="1"/>
</dbReference>
<dbReference type="HAMAP" id="MF_00074">
    <property type="entry name" value="16SrRNA_methyltr_G"/>
    <property type="match status" value="1"/>
</dbReference>
<keyword evidence="2 6" id="KW-0698">rRNA processing</keyword>
<reference evidence="7" key="1">
    <citation type="submission" date="2020-08" db="EMBL/GenBank/DDBJ databases">
        <title>Genome public.</title>
        <authorList>
            <person name="Liu C."/>
            <person name="Sun Q."/>
        </authorList>
    </citation>
    <scope>NUCLEOTIDE SEQUENCE</scope>
    <source>
        <strain evidence="7">BX7</strain>
    </source>
</reference>
<feature type="binding site" evidence="6">
    <location>
        <position position="78"/>
    </location>
    <ligand>
        <name>S-adenosyl-L-methionine</name>
        <dbReference type="ChEBI" id="CHEBI:59789"/>
    </ligand>
</feature>
<evidence type="ECO:0000256" key="2">
    <source>
        <dbReference type="ARBA" id="ARBA00022552"/>
    </source>
</evidence>
<dbReference type="FunFam" id="3.40.50.150:FF:000041">
    <property type="entry name" value="Ribosomal RNA small subunit methyltransferase G"/>
    <property type="match status" value="1"/>
</dbReference>
<feature type="binding site" evidence="6">
    <location>
        <position position="148"/>
    </location>
    <ligand>
        <name>S-adenosyl-L-methionine</name>
        <dbReference type="ChEBI" id="CHEBI:59789"/>
    </ligand>
</feature>
<evidence type="ECO:0000256" key="4">
    <source>
        <dbReference type="ARBA" id="ARBA00022679"/>
    </source>
</evidence>
<feature type="binding site" evidence="6">
    <location>
        <position position="83"/>
    </location>
    <ligand>
        <name>S-adenosyl-L-methionine</name>
        <dbReference type="ChEBI" id="CHEBI:59789"/>
    </ligand>
</feature>
<evidence type="ECO:0000256" key="5">
    <source>
        <dbReference type="ARBA" id="ARBA00022691"/>
    </source>
</evidence>
<feature type="binding site" evidence="6">
    <location>
        <begin position="101"/>
        <end position="103"/>
    </location>
    <ligand>
        <name>S-adenosyl-L-methionine</name>
        <dbReference type="ChEBI" id="CHEBI:59789"/>
    </ligand>
</feature>
<gene>
    <name evidence="6 7" type="primary">rsmG</name>
    <name evidence="7" type="ORF">H8695_10110</name>
</gene>
<accession>A0A926DFR9</accession>
<organism evidence="7 8">
    <name type="scientific">Feifania hominis</name>
    <dbReference type="NCBI Taxonomy" id="2763660"/>
    <lineage>
        <taxon>Bacteria</taxon>
        <taxon>Bacillati</taxon>
        <taxon>Bacillota</taxon>
        <taxon>Clostridia</taxon>
        <taxon>Eubacteriales</taxon>
        <taxon>Feifaniaceae</taxon>
        <taxon>Feifania</taxon>
    </lineage>
</organism>
<dbReference type="PANTHER" id="PTHR31760:SF0">
    <property type="entry name" value="S-ADENOSYL-L-METHIONINE-DEPENDENT METHYLTRANSFERASES SUPERFAMILY PROTEIN"/>
    <property type="match status" value="1"/>
</dbReference>
<comment type="subcellular location">
    <subcellularLocation>
        <location evidence="6">Cytoplasm</location>
    </subcellularLocation>
</comment>
<evidence type="ECO:0000313" key="8">
    <source>
        <dbReference type="Proteomes" id="UP000620366"/>
    </source>
</evidence>
<dbReference type="Pfam" id="PF02527">
    <property type="entry name" value="GidB"/>
    <property type="match status" value="1"/>
</dbReference>
<evidence type="ECO:0000256" key="1">
    <source>
        <dbReference type="ARBA" id="ARBA00022490"/>
    </source>
</evidence>
<protein>
    <recommendedName>
        <fullName evidence="6">Ribosomal RNA small subunit methyltransferase G</fullName>
        <ecNumber evidence="6">2.1.1.-</ecNumber>
    </recommendedName>
    <alternativeName>
        <fullName evidence="6">16S rRNA 7-methylguanosine methyltransferase</fullName>
        <shortName evidence="6">16S rRNA m7G methyltransferase</shortName>
    </alternativeName>
</protein>
<comment type="function">
    <text evidence="6">Specifically methylates the N7 position of a guanine in 16S rRNA.</text>
</comment>
<dbReference type="InterPro" id="IPR003682">
    <property type="entry name" value="rRNA_ssu_MeTfrase_G"/>
</dbReference>
<comment type="caution">
    <text evidence="7">The sequence shown here is derived from an EMBL/GenBank/DDBJ whole genome shotgun (WGS) entry which is preliminary data.</text>
</comment>
<dbReference type="InterPro" id="IPR029063">
    <property type="entry name" value="SAM-dependent_MTases_sf"/>
</dbReference>
<sequence length="238" mass="25841">MTPQELLKQGLDGFGIEADEEQLAGLWTIAERLIEKNRVMNLTAITEPAEVVEKHLLDSASLLGEGLIGPQMRVIDVGCGAGFPGLPLAVLRPESFFVLLDATRKKLHHIDEVAGELRLFNLETIHARAEELGANPSFREQYDVATARAVAALPKLCELCLPFVRVGGMFLAMKGAGAADEVKDAANAIQTLGGELEEIKQIAIKGSDLTHCIIVIRKKSRTPQKYPRIGAQMAKNPL</sequence>
<keyword evidence="4 6" id="KW-0808">Transferase</keyword>
<dbReference type="EMBL" id="JACRSP010000005">
    <property type="protein sequence ID" value="MBC8537041.1"/>
    <property type="molecule type" value="Genomic_DNA"/>
</dbReference>
<dbReference type="GO" id="GO:0070043">
    <property type="term" value="F:rRNA (guanine-N7-)-methyltransferase activity"/>
    <property type="evidence" value="ECO:0007669"/>
    <property type="project" value="UniProtKB-UniRule"/>
</dbReference>
<dbReference type="Gene3D" id="3.40.50.150">
    <property type="entry name" value="Vaccinia Virus protein VP39"/>
    <property type="match status" value="1"/>
</dbReference>
<dbReference type="PIRSF" id="PIRSF003078">
    <property type="entry name" value="GidB"/>
    <property type="match status" value="1"/>
</dbReference>
<dbReference type="AlphaFoldDB" id="A0A926DFR9"/>
<feature type="binding site" evidence="6">
    <location>
        <begin position="129"/>
        <end position="130"/>
    </location>
    <ligand>
        <name>S-adenosyl-L-methionine</name>
        <dbReference type="ChEBI" id="CHEBI:59789"/>
    </ligand>
</feature>
<proteinExistence type="inferred from homology"/>
<dbReference type="RefSeq" id="WP_249301244.1">
    <property type="nucleotide sequence ID" value="NZ_JACRSP010000005.1"/>
</dbReference>
<dbReference type="PANTHER" id="PTHR31760">
    <property type="entry name" value="S-ADENOSYL-L-METHIONINE-DEPENDENT METHYLTRANSFERASES SUPERFAMILY PROTEIN"/>
    <property type="match status" value="1"/>
</dbReference>
<evidence type="ECO:0000256" key="6">
    <source>
        <dbReference type="HAMAP-Rule" id="MF_00074"/>
    </source>
</evidence>
<dbReference type="Proteomes" id="UP000620366">
    <property type="component" value="Unassembled WGS sequence"/>
</dbReference>
<keyword evidence="8" id="KW-1185">Reference proteome</keyword>
<evidence type="ECO:0000256" key="3">
    <source>
        <dbReference type="ARBA" id="ARBA00022603"/>
    </source>
</evidence>
<dbReference type="CDD" id="cd02440">
    <property type="entry name" value="AdoMet_MTases"/>
    <property type="match status" value="1"/>
</dbReference>